<sequence length="87" mass="10123">MTLHIINQCPQGEFQKQYGVILENDCVVLIEDGVEWASRQTLPKNCYALAEDLNRRDVRMPNESGVHRITYPQFVELCVEHHPIVSW</sequence>
<dbReference type="SUPFAM" id="SSF75169">
    <property type="entry name" value="DsrEFH-like"/>
    <property type="match status" value="1"/>
</dbReference>
<dbReference type="EMBL" id="JAAONZ010000004">
    <property type="protein sequence ID" value="NHO65268.1"/>
    <property type="molecule type" value="Genomic_DNA"/>
</dbReference>
<dbReference type="RefSeq" id="WP_167183870.1">
    <property type="nucleotide sequence ID" value="NZ_JAAONZ010000004.1"/>
</dbReference>
<dbReference type="AlphaFoldDB" id="A0A9E5JRB4"/>
<evidence type="ECO:0000313" key="2">
    <source>
        <dbReference type="Proteomes" id="UP000787472"/>
    </source>
</evidence>
<dbReference type="Proteomes" id="UP000787472">
    <property type="component" value="Unassembled WGS sequence"/>
</dbReference>
<name>A0A9E5JRB4_9GAMM</name>
<dbReference type="PANTHER" id="PTHR37526">
    <property type="entry name" value="PROTEIN TUSB"/>
    <property type="match status" value="1"/>
</dbReference>
<accession>A0A9E5JRB4</accession>
<dbReference type="Gene3D" id="3.40.1260.10">
    <property type="entry name" value="DsrEFH-like"/>
    <property type="match status" value="1"/>
</dbReference>
<proteinExistence type="predicted"/>
<dbReference type="GO" id="GO:1990228">
    <property type="term" value="C:sulfurtransferase complex"/>
    <property type="evidence" value="ECO:0007669"/>
    <property type="project" value="TreeGrafter"/>
</dbReference>
<evidence type="ECO:0000313" key="1">
    <source>
        <dbReference type="EMBL" id="NHO65268.1"/>
    </source>
</evidence>
<protein>
    <submittedName>
        <fullName evidence="1">Sulfurtransferase complex subunit TusB</fullName>
    </submittedName>
</protein>
<keyword evidence="2" id="KW-1185">Reference proteome</keyword>
<dbReference type="InterPro" id="IPR027396">
    <property type="entry name" value="DsrEFH-like"/>
</dbReference>
<reference evidence="1" key="1">
    <citation type="submission" date="2020-03" db="EMBL/GenBank/DDBJ databases">
        <authorList>
            <person name="Guo F."/>
        </authorList>
    </citation>
    <scope>NUCLEOTIDE SEQUENCE</scope>
    <source>
        <strain evidence="1">JCM 30134</strain>
    </source>
</reference>
<dbReference type="InterPro" id="IPR007215">
    <property type="entry name" value="Sulphur_relay_TusB/DsrH"/>
</dbReference>
<organism evidence="1 2">
    <name type="scientific">Pseudomaricurvus hydrocarbonicus</name>
    <dbReference type="NCBI Taxonomy" id="1470433"/>
    <lineage>
        <taxon>Bacteria</taxon>
        <taxon>Pseudomonadati</taxon>
        <taxon>Pseudomonadota</taxon>
        <taxon>Gammaproteobacteria</taxon>
        <taxon>Cellvibrionales</taxon>
        <taxon>Cellvibrionaceae</taxon>
        <taxon>Pseudomaricurvus</taxon>
    </lineage>
</organism>
<comment type="caution">
    <text evidence="1">The sequence shown here is derived from an EMBL/GenBank/DDBJ whole genome shotgun (WGS) entry which is preliminary data.</text>
</comment>
<dbReference type="Pfam" id="PF04077">
    <property type="entry name" value="DsrH"/>
    <property type="match status" value="1"/>
</dbReference>
<dbReference type="PANTHER" id="PTHR37526:SF1">
    <property type="entry name" value="PROTEIN TUSB"/>
    <property type="match status" value="1"/>
</dbReference>
<gene>
    <name evidence="1" type="ORF">G8770_06900</name>
</gene>
<dbReference type="GO" id="GO:0002143">
    <property type="term" value="P:tRNA wobble position uridine thiolation"/>
    <property type="evidence" value="ECO:0007669"/>
    <property type="project" value="InterPro"/>
</dbReference>